<dbReference type="OrthoDB" id="3937900at2759"/>
<feature type="chain" id="PRO_5027931378" evidence="2">
    <location>
        <begin position="23"/>
        <end position="292"/>
    </location>
</feature>
<protein>
    <submittedName>
        <fullName evidence="3">Uncharacterized protein</fullName>
    </submittedName>
</protein>
<gene>
    <name evidence="3" type="ORF">MENT_LOCUS52104</name>
</gene>
<keyword evidence="2" id="KW-0732">Signal</keyword>
<evidence type="ECO:0000313" key="3">
    <source>
        <dbReference type="EMBL" id="CAD2198753.1"/>
    </source>
</evidence>
<dbReference type="AlphaFoldDB" id="A0A6V7XHM4"/>
<feature type="compositionally biased region" description="Basic residues" evidence="1">
    <location>
        <begin position="93"/>
        <end position="105"/>
    </location>
</feature>
<feature type="region of interest" description="Disordered" evidence="1">
    <location>
        <begin position="79"/>
        <end position="118"/>
    </location>
</feature>
<name>A0A6V7XHM4_MELEN</name>
<feature type="compositionally biased region" description="Basic and acidic residues" evidence="1">
    <location>
        <begin position="79"/>
        <end position="92"/>
    </location>
</feature>
<evidence type="ECO:0000256" key="2">
    <source>
        <dbReference type="SAM" id="SignalP"/>
    </source>
</evidence>
<dbReference type="EMBL" id="CAJEWN010001603">
    <property type="protein sequence ID" value="CAD2198753.1"/>
    <property type="molecule type" value="Genomic_DNA"/>
</dbReference>
<organism evidence="3 4">
    <name type="scientific">Meloidogyne enterolobii</name>
    <name type="common">Root-knot nematode worm</name>
    <name type="synonym">Meloidogyne mayaguensis</name>
    <dbReference type="NCBI Taxonomy" id="390850"/>
    <lineage>
        <taxon>Eukaryota</taxon>
        <taxon>Metazoa</taxon>
        <taxon>Ecdysozoa</taxon>
        <taxon>Nematoda</taxon>
        <taxon>Chromadorea</taxon>
        <taxon>Rhabditida</taxon>
        <taxon>Tylenchina</taxon>
        <taxon>Tylenchomorpha</taxon>
        <taxon>Tylenchoidea</taxon>
        <taxon>Meloidogynidae</taxon>
        <taxon>Meloidogyninae</taxon>
        <taxon>Meloidogyne</taxon>
    </lineage>
</organism>
<evidence type="ECO:0000256" key="1">
    <source>
        <dbReference type="SAM" id="MobiDB-lite"/>
    </source>
</evidence>
<proteinExistence type="predicted"/>
<dbReference type="Proteomes" id="UP000580250">
    <property type="component" value="Unassembled WGS sequence"/>
</dbReference>
<comment type="caution">
    <text evidence="3">The sequence shown here is derived from an EMBL/GenBank/DDBJ whole genome shotgun (WGS) entry which is preliminary data.</text>
</comment>
<feature type="signal peptide" evidence="2">
    <location>
        <begin position="1"/>
        <end position="22"/>
    </location>
</feature>
<evidence type="ECO:0000313" key="4">
    <source>
        <dbReference type="Proteomes" id="UP000580250"/>
    </source>
</evidence>
<sequence length="292" mass="34674">MKLFYVLSILIFHSILWCLINSVKNNKNQQELKRADGTLVIHEKSNDRAESSFAPQIEKYGEMLNPTPTITKKEINKNKEEEKRLKKKECNRNHYQKNKEKRKQYNKNYRQNNKDKRKEYLKNYYQENKEEKLEYGRKYWEKNKERISERKKYTDHEYYLKNKEKKREYDRMRRQKNNQKVICKNGILKVKKVESDNYLGTSINPQTNNCENKGKDQIICEEYGQINNSEGNSLVNSTYDCVNNLSGSIVYPVGEGNAQTADSNVVQQSDGQNDVFDLSFLEDPEFLNNLNS</sequence>
<reference evidence="3 4" key="1">
    <citation type="submission" date="2020-08" db="EMBL/GenBank/DDBJ databases">
        <authorList>
            <person name="Koutsovoulos G."/>
            <person name="Danchin GJ E."/>
        </authorList>
    </citation>
    <scope>NUCLEOTIDE SEQUENCE [LARGE SCALE GENOMIC DNA]</scope>
</reference>
<accession>A0A6V7XHM4</accession>